<dbReference type="Proteomes" id="UP000053201">
    <property type="component" value="Unassembled WGS sequence"/>
</dbReference>
<gene>
    <name evidence="5" type="ORF">SPPG_07858</name>
</gene>
<dbReference type="VEuPathDB" id="FungiDB:SPPG_07858"/>
<dbReference type="AlphaFoldDB" id="A0A0L0H572"/>
<dbReference type="GO" id="GO:0071949">
    <property type="term" value="F:FAD binding"/>
    <property type="evidence" value="ECO:0007669"/>
    <property type="project" value="InterPro"/>
</dbReference>
<evidence type="ECO:0000256" key="1">
    <source>
        <dbReference type="ARBA" id="ARBA00005466"/>
    </source>
</evidence>
<dbReference type="PROSITE" id="PS51387">
    <property type="entry name" value="FAD_PCMH"/>
    <property type="match status" value="1"/>
</dbReference>
<protein>
    <recommendedName>
        <fullName evidence="4">FAD-binding PCMH-type domain-containing protein</fullName>
    </recommendedName>
</protein>
<sequence>MQALSMLHVFFVLLATCLLHSFAAPHSKKNCRCLPADECWPSPSIWSAFNATINGALIKLLPPGAVCHDPYYDQEACSVAKAQWYNPSWRSDQPGAMVDPSWEGTNRTETCSVTTDRATPCGQGNVPTYAVVATTSQQISLAVRFADKYRLRLVVKNTGHEFRGKSSVPDALSIWVHHLKAITFSDNFVPAGCRGNGNTAVTVGAGAQWGEVYKAADQRGLAVVGGQNPTVGASGGYIQGGGHSALSPYKGLAADLVLQYTVVTAKGKEVTVNACQNSDLFWALRGGGGGTFGVVTSTTFTTFPTPPQIVAGITATSNSSTDFETFVGDLTAEFPRLSDAGWAGYLYYAGNNFLGAFLNLANGTSAASESLAFLTNYKRTRPSSEVNVDVQILTLPSFYAYFNLTFNMQTLPMPGSNESSPAPDPNDGSSSLVTSRLIPRDAFLQSPEKVAKAFTSMKAPSTILILHLVAGGAVARYPPDHIAAHPGWRNTLLHVVAVFPTSGTPLWEIAGPKPAAYLNEADATEDIWKQLFWGDHYDRLKKIKDKVDSKGLFFCTRCVGSDEWSEDGNCRI</sequence>
<dbReference type="EMBL" id="KQ257467">
    <property type="protein sequence ID" value="KNC96645.1"/>
    <property type="molecule type" value="Genomic_DNA"/>
</dbReference>
<dbReference type="InterPro" id="IPR006094">
    <property type="entry name" value="Oxid_FAD_bind_N"/>
</dbReference>
<dbReference type="InterPro" id="IPR036318">
    <property type="entry name" value="FAD-bd_PCMH-like_sf"/>
</dbReference>
<organism evidence="5 6">
    <name type="scientific">Spizellomyces punctatus (strain DAOM BR117)</name>
    <dbReference type="NCBI Taxonomy" id="645134"/>
    <lineage>
        <taxon>Eukaryota</taxon>
        <taxon>Fungi</taxon>
        <taxon>Fungi incertae sedis</taxon>
        <taxon>Chytridiomycota</taxon>
        <taxon>Chytridiomycota incertae sedis</taxon>
        <taxon>Chytridiomycetes</taxon>
        <taxon>Spizellomycetales</taxon>
        <taxon>Spizellomycetaceae</taxon>
        <taxon>Spizellomyces</taxon>
    </lineage>
</organism>
<dbReference type="Gene3D" id="3.30.465.10">
    <property type="match status" value="2"/>
</dbReference>
<dbReference type="Pfam" id="PF01565">
    <property type="entry name" value="FAD_binding_4"/>
    <property type="match status" value="1"/>
</dbReference>
<dbReference type="PANTHER" id="PTHR13878:SF91">
    <property type="entry name" value="FAD BINDING DOMAIN PROTEIN (AFU_ORTHOLOGUE AFUA_6G12070)-RELATED"/>
    <property type="match status" value="1"/>
</dbReference>
<keyword evidence="2" id="KW-0560">Oxidoreductase</keyword>
<evidence type="ECO:0000313" key="5">
    <source>
        <dbReference type="EMBL" id="KNC96645.1"/>
    </source>
</evidence>
<dbReference type="Pfam" id="PF08031">
    <property type="entry name" value="BBE"/>
    <property type="match status" value="1"/>
</dbReference>
<evidence type="ECO:0000256" key="3">
    <source>
        <dbReference type="SAM" id="SignalP"/>
    </source>
</evidence>
<dbReference type="InterPro" id="IPR012951">
    <property type="entry name" value="BBE"/>
</dbReference>
<comment type="similarity">
    <text evidence="1">Belongs to the oxygen-dependent FAD-linked oxidoreductase family.</text>
</comment>
<dbReference type="eggNOG" id="ENOG502QQWK">
    <property type="taxonomic scope" value="Eukaryota"/>
</dbReference>
<dbReference type="RefSeq" id="XP_016604685.1">
    <property type="nucleotide sequence ID" value="XM_016756008.1"/>
</dbReference>
<reference evidence="5 6" key="1">
    <citation type="submission" date="2009-08" db="EMBL/GenBank/DDBJ databases">
        <title>The Genome Sequence of Spizellomyces punctatus strain DAOM BR117.</title>
        <authorList>
            <consortium name="The Broad Institute Genome Sequencing Platform"/>
            <person name="Russ C."/>
            <person name="Cuomo C."/>
            <person name="Shea T."/>
            <person name="Young S.K."/>
            <person name="Zeng Q."/>
            <person name="Koehrsen M."/>
            <person name="Haas B."/>
            <person name="Borodovsky M."/>
            <person name="Guigo R."/>
            <person name="Alvarado L."/>
            <person name="Berlin A."/>
            <person name="Bochicchio J."/>
            <person name="Borenstein D."/>
            <person name="Chapman S."/>
            <person name="Chen Z."/>
            <person name="Engels R."/>
            <person name="Freedman E."/>
            <person name="Gellesch M."/>
            <person name="Goldberg J."/>
            <person name="Griggs A."/>
            <person name="Gujja S."/>
            <person name="Heiman D."/>
            <person name="Hepburn T."/>
            <person name="Howarth C."/>
            <person name="Jen D."/>
            <person name="Larson L."/>
            <person name="Lewis B."/>
            <person name="Mehta T."/>
            <person name="Park D."/>
            <person name="Pearson M."/>
            <person name="Roberts A."/>
            <person name="Saif S."/>
            <person name="Shenoy N."/>
            <person name="Sisk P."/>
            <person name="Stolte C."/>
            <person name="Sykes S."/>
            <person name="Thomson T."/>
            <person name="Walk T."/>
            <person name="White J."/>
            <person name="Yandava C."/>
            <person name="Burger G."/>
            <person name="Gray M.W."/>
            <person name="Holland P.W.H."/>
            <person name="King N."/>
            <person name="Lang F.B.F."/>
            <person name="Roger A.J."/>
            <person name="Ruiz-Trillo I."/>
            <person name="Lander E."/>
            <person name="Nusbaum C."/>
        </authorList>
    </citation>
    <scope>NUCLEOTIDE SEQUENCE [LARGE SCALE GENOMIC DNA]</scope>
    <source>
        <strain evidence="5 6">DAOM BR117</strain>
    </source>
</reference>
<dbReference type="InterPro" id="IPR016169">
    <property type="entry name" value="FAD-bd_PCMH_sub2"/>
</dbReference>
<name>A0A0L0H572_SPIPD</name>
<accession>A0A0L0H572</accession>
<dbReference type="OMA" id="WENFEAW"/>
<keyword evidence="3" id="KW-0732">Signal</keyword>
<dbReference type="InterPro" id="IPR050432">
    <property type="entry name" value="FAD-linked_Oxidoreductases_BP"/>
</dbReference>
<dbReference type="SUPFAM" id="SSF56176">
    <property type="entry name" value="FAD-binding/transporter-associated domain-like"/>
    <property type="match status" value="1"/>
</dbReference>
<evidence type="ECO:0000259" key="4">
    <source>
        <dbReference type="PROSITE" id="PS51387"/>
    </source>
</evidence>
<evidence type="ECO:0000313" key="6">
    <source>
        <dbReference type="Proteomes" id="UP000053201"/>
    </source>
</evidence>
<keyword evidence="6" id="KW-1185">Reference proteome</keyword>
<feature type="domain" description="FAD-binding PCMH-type" evidence="4">
    <location>
        <begin position="123"/>
        <end position="305"/>
    </location>
</feature>
<dbReference type="GO" id="GO:0016491">
    <property type="term" value="F:oxidoreductase activity"/>
    <property type="evidence" value="ECO:0007669"/>
    <property type="project" value="UniProtKB-KW"/>
</dbReference>
<feature type="chain" id="PRO_5005539450" description="FAD-binding PCMH-type domain-containing protein" evidence="3">
    <location>
        <begin position="24"/>
        <end position="572"/>
    </location>
</feature>
<dbReference type="InParanoid" id="A0A0L0H572"/>
<feature type="signal peptide" evidence="3">
    <location>
        <begin position="1"/>
        <end position="23"/>
    </location>
</feature>
<proteinExistence type="inferred from homology"/>
<dbReference type="STRING" id="645134.A0A0L0H572"/>
<dbReference type="InterPro" id="IPR016166">
    <property type="entry name" value="FAD-bd_PCMH"/>
</dbReference>
<dbReference type="GeneID" id="27691044"/>
<evidence type="ECO:0000256" key="2">
    <source>
        <dbReference type="ARBA" id="ARBA00023002"/>
    </source>
</evidence>
<dbReference type="PANTHER" id="PTHR13878">
    <property type="entry name" value="GULONOLACTONE OXIDASE"/>
    <property type="match status" value="1"/>
</dbReference>
<dbReference type="OrthoDB" id="9983560at2759"/>